<evidence type="ECO:0000313" key="3">
    <source>
        <dbReference type="Proteomes" id="UP000029964"/>
    </source>
</evidence>
<gene>
    <name evidence="2" type="ORF">ACRE_072910</name>
</gene>
<feature type="compositionally biased region" description="Polar residues" evidence="1">
    <location>
        <begin position="456"/>
        <end position="468"/>
    </location>
</feature>
<dbReference type="AlphaFoldDB" id="A0A086SXY2"/>
<dbReference type="OrthoDB" id="5301473at2759"/>
<protein>
    <submittedName>
        <fullName evidence="2">Uncharacterized protein</fullName>
    </submittedName>
</protein>
<evidence type="ECO:0000256" key="1">
    <source>
        <dbReference type="SAM" id="MobiDB-lite"/>
    </source>
</evidence>
<feature type="region of interest" description="Disordered" evidence="1">
    <location>
        <begin position="443"/>
        <end position="474"/>
    </location>
</feature>
<dbReference type="EMBL" id="JPKY01000108">
    <property type="protein sequence ID" value="KFH41964.1"/>
    <property type="molecule type" value="Genomic_DNA"/>
</dbReference>
<feature type="region of interest" description="Disordered" evidence="1">
    <location>
        <begin position="11"/>
        <end position="55"/>
    </location>
</feature>
<dbReference type="STRING" id="857340.A0A086SXY2"/>
<keyword evidence="3" id="KW-1185">Reference proteome</keyword>
<dbReference type="Proteomes" id="UP000029964">
    <property type="component" value="Unassembled WGS sequence"/>
</dbReference>
<evidence type="ECO:0000313" key="2">
    <source>
        <dbReference type="EMBL" id="KFH41964.1"/>
    </source>
</evidence>
<comment type="caution">
    <text evidence="2">The sequence shown here is derived from an EMBL/GenBank/DDBJ whole genome shotgun (WGS) entry which is preliminary data.</text>
</comment>
<feature type="compositionally biased region" description="Polar residues" evidence="1">
    <location>
        <begin position="30"/>
        <end position="55"/>
    </location>
</feature>
<sequence>MDAPVVVCIRSHNGRPQQNQNAEDAANGHSAGTSTSIHTSNQAPTTAHKTTGTHRQWSVSMTINDIPPKTAILHDPFTLHQYETIFDRYLRDSDRPRWRLSLDEEACTTDHQTRAEHAIERYTDSLWQQLDAALKLESSGVSDCQLLIVEHHETNHTSDAGIHCLAWELLEASAAAKTPRRPRLRITRVSDFPSRPGTIFKVPQPLSTVKKDSACAVRVLLVVARDFSRTGDERDPEPDLAQFPLMSVQRRLRSRMLLEVVRPGSREELEAHLALRARQGIVFHLVHFDLHGRVMRDEHGKMVPWLLFAKRHIGAHHKHGVPETHLAKAESVARLLAQHKVENVVLNACLSAYNRNGPDTNLAHVLLKHGIRHVSAIWYYVYWQTVSTYLETFYTELLVKGVEFHVAAQRGREAIRRRPTNRTGREYQDFFLCVNYAREGHRSDSMAREPSPPASVRSQDSSTSNSSVKAKWMPSTPRLGDGLVALPGEEPLRMQLHLLELEYKLMTFRIVYASDLRRADSRLWHTIDRMVGMWLMTNLMDEVYIYRGKDLGKRPIHSDNLPYREKRTRPSSGGYLQLRLPRPIRPLRKALHIIRDIDTVIDPGVQADEVQNRRSDERRRNAEANLELLARRLHSAGDSYLLFVGSQDAQWWQTYLEHLNGQWWLHMPWGFTVHSRYNREMRLPHEGARRSLTPSPLGLR</sequence>
<organism evidence="2 3">
    <name type="scientific">Hapsidospora chrysogenum (strain ATCC 11550 / CBS 779.69 / DSM 880 / IAM 14645 / JCM 23072 / IMI 49137)</name>
    <name type="common">Acremonium chrysogenum</name>
    <dbReference type="NCBI Taxonomy" id="857340"/>
    <lineage>
        <taxon>Eukaryota</taxon>
        <taxon>Fungi</taxon>
        <taxon>Dikarya</taxon>
        <taxon>Ascomycota</taxon>
        <taxon>Pezizomycotina</taxon>
        <taxon>Sordariomycetes</taxon>
        <taxon>Hypocreomycetidae</taxon>
        <taxon>Hypocreales</taxon>
        <taxon>Bionectriaceae</taxon>
        <taxon>Hapsidospora</taxon>
    </lineage>
</organism>
<accession>A0A086SXY2</accession>
<name>A0A086SXY2_HAPC1</name>
<dbReference type="HOGENOM" id="CLU_372169_0_0_1"/>
<proteinExistence type="predicted"/>
<reference evidence="3" key="1">
    <citation type="journal article" date="2014" name="Genome Announc.">
        <title>Genome sequence and annotation of Acremonium chrysogenum, producer of the beta-lactam antibiotic cephalosporin C.</title>
        <authorList>
            <person name="Terfehr D."/>
            <person name="Dahlmann T.A."/>
            <person name="Specht T."/>
            <person name="Zadra I."/>
            <person name="Kuernsteiner H."/>
            <person name="Kueck U."/>
        </authorList>
    </citation>
    <scope>NUCLEOTIDE SEQUENCE [LARGE SCALE GENOMIC DNA]</scope>
    <source>
        <strain evidence="3">ATCC 11550 / CBS 779.69 / DSM 880 / IAM 14645 / JCM 23072 / IMI 49137</strain>
    </source>
</reference>